<reference evidence="2 3" key="1">
    <citation type="journal article" date="2014" name="Nature">
        <title>Sequential evolution of bacterial morphology by co-option of a developmental regulator.</title>
        <authorList>
            <person name="Jiang C."/>
            <person name="Brown P.J."/>
            <person name="Ducret A."/>
            <person name="Brun Y.V."/>
        </authorList>
    </citation>
    <scope>NUCLEOTIDE SEQUENCE [LARGE SCALE GENOMIC DNA]</scope>
    <source>
        <strain evidence="2 3">DSM 16100</strain>
    </source>
</reference>
<dbReference type="AlphaFoldDB" id="V4NT46"/>
<evidence type="ECO:0000313" key="3">
    <source>
        <dbReference type="Proteomes" id="UP000017837"/>
    </source>
</evidence>
<protein>
    <submittedName>
        <fullName evidence="2">Uncharacterized protein</fullName>
    </submittedName>
</protein>
<keyword evidence="1" id="KW-0175">Coiled coil</keyword>
<accession>V4NT46</accession>
<proteinExistence type="predicted"/>
<gene>
    <name evidence="2" type="ORF">ABENE_19440</name>
</gene>
<feature type="coiled-coil region" evidence="1">
    <location>
        <begin position="29"/>
        <end position="56"/>
    </location>
</feature>
<organism evidence="2 3">
    <name type="scientific">Asticcacaulis benevestitus DSM 16100 = ATCC BAA-896</name>
    <dbReference type="NCBI Taxonomy" id="1121022"/>
    <lineage>
        <taxon>Bacteria</taxon>
        <taxon>Pseudomonadati</taxon>
        <taxon>Pseudomonadota</taxon>
        <taxon>Alphaproteobacteria</taxon>
        <taxon>Caulobacterales</taxon>
        <taxon>Caulobacteraceae</taxon>
        <taxon>Asticcacaulis</taxon>
    </lineage>
</organism>
<name>V4NT46_9CAUL</name>
<dbReference type="STRING" id="1121022.GCA_000376105_03969"/>
<evidence type="ECO:0000313" key="2">
    <source>
        <dbReference type="EMBL" id="ESQ84992.1"/>
    </source>
</evidence>
<dbReference type="EMBL" id="AWGB01000062">
    <property type="protein sequence ID" value="ESQ84992.1"/>
    <property type="molecule type" value="Genomic_DNA"/>
</dbReference>
<sequence length="58" mass="6543">MRHLQADEAFKLRFRAEAMEAAARAADVNGDAEKLAEKLRKAAADLKRQAFRIEETGR</sequence>
<dbReference type="PATRIC" id="fig|1121022.4.peg.3982"/>
<dbReference type="Proteomes" id="UP000017837">
    <property type="component" value="Unassembled WGS sequence"/>
</dbReference>
<keyword evidence="3" id="KW-1185">Reference proteome</keyword>
<comment type="caution">
    <text evidence="2">The sequence shown here is derived from an EMBL/GenBank/DDBJ whole genome shotgun (WGS) entry which is preliminary data.</text>
</comment>
<evidence type="ECO:0000256" key="1">
    <source>
        <dbReference type="SAM" id="Coils"/>
    </source>
</evidence>